<sequence>MQQVKQYVGDCIICAAALEAPSGEGFVAAALVVAQDQPSVVEIFRDDRLEDGQVWGDPIEAVRFATRVGTAAASLYAARVIEPVRNRWVHRVS</sequence>
<evidence type="ECO:0000313" key="1">
    <source>
        <dbReference type="EMBL" id="MBQ0937872.1"/>
    </source>
</evidence>
<dbReference type="RefSeq" id="WP_210811601.1">
    <property type="nucleotide sequence ID" value="NZ_JAGQDG010000011.1"/>
</dbReference>
<organism evidence="1 2">
    <name type="scientific">Ideonella paludis</name>
    <dbReference type="NCBI Taxonomy" id="1233411"/>
    <lineage>
        <taxon>Bacteria</taxon>
        <taxon>Pseudomonadati</taxon>
        <taxon>Pseudomonadota</taxon>
        <taxon>Betaproteobacteria</taxon>
        <taxon>Burkholderiales</taxon>
        <taxon>Sphaerotilaceae</taxon>
        <taxon>Ideonella</taxon>
    </lineage>
</organism>
<dbReference type="EMBL" id="JAGQDG010000011">
    <property type="protein sequence ID" value="MBQ0937872.1"/>
    <property type="molecule type" value="Genomic_DNA"/>
</dbReference>
<proteinExistence type="predicted"/>
<protein>
    <submittedName>
        <fullName evidence="1">Uncharacterized protein</fullName>
    </submittedName>
</protein>
<accession>A0ABS5E385</accession>
<name>A0ABS5E385_9BURK</name>
<gene>
    <name evidence="1" type="ORF">KAK11_21300</name>
</gene>
<reference evidence="1 2" key="1">
    <citation type="submission" date="2021-04" db="EMBL/GenBank/DDBJ databases">
        <title>The genome sequence of type strain Ideonella paludis KCTC 32238.</title>
        <authorList>
            <person name="Liu Y."/>
        </authorList>
    </citation>
    <scope>NUCLEOTIDE SEQUENCE [LARGE SCALE GENOMIC DNA]</scope>
    <source>
        <strain evidence="1 2">KCTC 32238</strain>
    </source>
</reference>
<evidence type="ECO:0000313" key="2">
    <source>
        <dbReference type="Proteomes" id="UP000672097"/>
    </source>
</evidence>
<dbReference type="Proteomes" id="UP000672097">
    <property type="component" value="Unassembled WGS sequence"/>
</dbReference>
<comment type="caution">
    <text evidence="1">The sequence shown here is derived from an EMBL/GenBank/DDBJ whole genome shotgun (WGS) entry which is preliminary data.</text>
</comment>
<keyword evidence="2" id="KW-1185">Reference proteome</keyword>